<keyword evidence="10 11" id="KW-0804">Transcription</keyword>
<comment type="similarity">
    <text evidence="2 11">Belongs to the WhiB family.</text>
</comment>
<gene>
    <name evidence="11" type="primary">whiB</name>
    <name evidence="13" type="ORF">F8M49_04980</name>
</gene>
<feature type="binding site" evidence="11">
    <location>
        <position position="65"/>
    </location>
    <ligand>
        <name>[4Fe-4S] cluster</name>
        <dbReference type="ChEBI" id="CHEBI:49883"/>
    </ligand>
</feature>
<evidence type="ECO:0000256" key="2">
    <source>
        <dbReference type="ARBA" id="ARBA00006597"/>
    </source>
</evidence>
<name>A0ABU3WLS6_9NOCA</name>
<dbReference type="Pfam" id="PF02467">
    <property type="entry name" value="Whib"/>
    <property type="match status" value="1"/>
</dbReference>
<feature type="binding site" evidence="11">
    <location>
        <position position="33"/>
    </location>
    <ligand>
        <name>[4Fe-4S] cluster</name>
        <dbReference type="ChEBI" id="CHEBI:49883"/>
    </ligand>
</feature>
<keyword evidence="9 11" id="KW-1015">Disulfide bond</keyword>
<evidence type="ECO:0000256" key="5">
    <source>
        <dbReference type="ARBA" id="ARBA00023004"/>
    </source>
</evidence>
<comment type="function">
    <text evidence="11">Acts as a transcriptional regulator. Probably redox-responsive. The apo- but not holo-form probably binds DNA.</text>
</comment>
<evidence type="ECO:0000256" key="3">
    <source>
        <dbReference type="ARBA" id="ARBA00022485"/>
    </source>
</evidence>
<keyword evidence="14" id="KW-1185">Reference proteome</keyword>
<comment type="PTM">
    <text evidence="11">The Fe-S cluster can be nitrosylated by nitric oxide (NO).</text>
</comment>
<comment type="PTM">
    <text evidence="11">Upon Fe-S cluster removal intramolecular disulfide bonds are formed.</text>
</comment>
<evidence type="ECO:0000256" key="11">
    <source>
        <dbReference type="HAMAP-Rule" id="MF_01479"/>
    </source>
</evidence>
<dbReference type="PANTHER" id="PTHR38839:SF2">
    <property type="entry name" value="TRANSCRIPTIONAL REGULATOR WHIB7-RELATED"/>
    <property type="match status" value="1"/>
</dbReference>
<accession>A0ABU3WLS6</accession>
<evidence type="ECO:0000256" key="4">
    <source>
        <dbReference type="ARBA" id="ARBA00022723"/>
    </source>
</evidence>
<evidence type="ECO:0000256" key="10">
    <source>
        <dbReference type="ARBA" id="ARBA00023163"/>
    </source>
</evidence>
<comment type="caution">
    <text evidence="13">The sequence shown here is derived from an EMBL/GenBank/DDBJ whole genome shotgun (WGS) entry which is preliminary data.</text>
</comment>
<dbReference type="Proteomes" id="UP001275440">
    <property type="component" value="Unassembled WGS sequence"/>
</dbReference>
<comment type="subcellular location">
    <subcellularLocation>
        <location evidence="1 11">Cytoplasm</location>
    </subcellularLocation>
</comment>
<dbReference type="InterPro" id="IPR034768">
    <property type="entry name" value="4FE4S_WBL"/>
</dbReference>
<keyword evidence="7 11" id="KW-0805">Transcription regulation</keyword>
<evidence type="ECO:0000313" key="14">
    <source>
        <dbReference type="Proteomes" id="UP001275440"/>
    </source>
</evidence>
<dbReference type="EMBL" id="WBMO01000001">
    <property type="protein sequence ID" value="MDV2474942.1"/>
    <property type="molecule type" value="Genomic_DNA"/>
</dbReference>
<dbReference type="PROSITE" id="PS51674">
    <property type="entry name" value="4FE4S_WBL"/>
    <property type="match status" value="1"/>
</dbReference>
<keyword evidence="6 11" id="KW-0411">Iron-sulfur</keyword>
<evidence type="ECO:0000256" key="1">
    <source>
        <dbReference type="ARBA" id="ARBA00004496"/>
    </source>
</evidence>
<keyword evidence="5 11" id="KW-0408">Iron</keyword>
<evidence type="ECO:0000256" key="8">
    <source>
        <dbReference type="ARBA" id="ARBA00023125"/>
    </source>
</evidence>
<keyword evidence="4 11" id="KW-0479">Metal-binding</keyword>
<reference evidence="13 14" key="1">
    <citation type="submission" date="2019-10" db="EMBL/GenBank/DDBJ databases">
        <title>Draft Genome Assembly of Rhodococcus zopfii DSM44189.</title>
        <authorList>
            <person name="Sutton J.M."/>
            <person name="Akob D.M."/>
            <person name="Bushman T.J."/>
        </authorList>
    </citation>
    <scope>NUCLEOTIDE SEQUENCE [LARGE SCALE GENOMIC DNA]</scope>
    <source>
        <strain evidence="13 14">DSM 44189</strain>
    </source>
</reference>
<proteinExistence type="inferred from homology"/>
<feature type="domain" description="4Fe-4S Wbl-type" evidence="12">
    <location>
        <begin position="32"/>
        <end position="89"/>
    </location>
</feature>
<comment type="cofactor">
    <cofactor evidence="11">
        <name>[4Fe-4S] cluster</name>
        <dbReference type="ChEBI" id="CHEBI:49883"/>
    </cofactor>
    <text evidence="11">Binds 1 [4Fe-4S] cluster per subunit. Following nitrosylation of the [4Fe-4S] cluster binds 1 [4Fe-8(NO)] cluster per subunit.</text>
</comment>
<sequence length="106" mass="11578">MPTATVPTPTATVTEIGVAIDRTGTARVRELPCRQDNPDLWFAETPAELEQAKALCADCPIRTRCLAAALDRAEPWGVWGGEILDRGTVVARKRPRGRPRKQLVCA</sequence>
<evidence type="ECO:0000256" key="9">
    <source>
        <dbReference type="ARBA" id="ARBA00023157"/>
    </source>
</evidence>
<feature type="binding site" evidence="11">
    <location>
        <position position="56"/>
    </location>
    <ligand>
        <name>[4Fe-4S] cluster</name>
        <dbReference type="ChEBI" id="CHEBI:49883"/>
    </ligand>
</feature>
<evidence type="ECO:0000313" key="13">
    <source>
        <dbReference type="EMBL" id="MDV2474942.1"/>
    </source>
</evidence>
<evidence type="ECO:0000256" key="7">
    <source>
        <dbReference type="ARBA" id="ARBA00023015"/>
    </source>
</evidence>
<evidence type="ECO:0000256" key="6">
    <source>
        <dbReference type="ARBA" id="ARBA00023014"/>
    </source>
</evidence>
<organism evidence="13 14">
    <name type="scientific">Rhodococcus zopfii</name>
    <dbReference type="NCBI Taxonomy" id="43772"/>
    <lineage>
        <taxon>Bacteria</taxon>
        <taxon>Bacillati</taxon>
        <taxon>Actinomycetota</taxon>
        <taxon>Actinomycetes</taxon>
        <taxon>Mycobacteriales</taxon>
        <taxon>Nocardiaceae</taxon>
        <taxon>Rhodococcus</taxon>
    </lineage>
</organism>
<dbReference type="InterPro" id="IPR003482">
    <property type="entry name" value="Whib"/>
</dbReference>
<protein>
    <recommendedName>
        <fullName evidence="11">Transcriptional regulator WhiB</fullName>
    </recommendedName>
</protein>
<keyword evidence="11" id="KW-0963">Cytoplasm</keyword>
<keyword evidence="8 11" id="KW-0238">DNA-binding</keyword>
<dbReference type="HAMAP" id="MF_01479">
    <property type="entry name" value="WhiB"/>
    <property type="match status" value="1"/>
</dbReference>
<evidence type="ECO:0000259" key="12">
    <source>
        <dbReference type="PROSITE" id="PS51674"/>
    </source>
</evidence>
<keyword evidence="3 11" id="KW-0004">4Fe-4S</keyword>
<feature type="binding site" evidence="11">
    <location>
        <position position="59"/>
    </location>
    <ligand>
        <name>[4Fe-4S] cluster</name>
        <dbReference type="ChEBI" id="CHEBI:49883"/>
    </ligand>
</feature>
<dbReference type="PANTHER" id="PTHR38839">
    <property type="entry name" value="TRANSCRIPTIONAL REGULATOR WHID-RELATED"/>
    <property type="match status" value="1"/>
</dbReference>